<dbReference type="SUPFAM" id="SSF46689">
    <property type="entry name" value="Homeodomain-like"/>
    <property type="match status" value="1"/>
</dbReference>
<keyword evidence="4" id="KW-0804">Transcription</keyword>
<dbReference type="GO" id="GO:0000976">
    <property type="term" value="F:transcription cis-regulatory region binding"/>
    <property type="evidence" value="ECO:0007669"/>
    <property type="project" value="TreeGrafter"/>
</dbReference>
<evidence type="ECO:0000313" key="8">
    <source>
        <dbReference type="Proteomes" id="UP000295621"/>
    </source>
</evidence>
<feature type="DNA-binding region" description="H-T-H motif" evidence="5">
    <location>
        <begin position="31"/>
        <end position="50"/>
    </location>
</feature>
<accession>A0A4R4RQS3</accession>
<dbReference type="RefSeq" id="WP_131982191.1">
    <property type="nucleotide sequence ID" value="NZ_SMKL01000019.1"/>
</dbReference>
<evidence type="ECO:0000259" key="6">
    <source>
        <dbReference type="PROSITE" id="PS50977"/>
    </source>
</evidence>
<dbReference type="PANTHER" id="PTHR30055:SF234">
    <property type="entry name" value="HTH-TYPE TRANSCRIPTIONAL REGULATOR BETI"/>
    <property type="match status" value="1"/>
</dbReference>
<name>A0A4R4RQS3_9ACTN</name>
<evidence type="ECO:0000256" key="1">
    <source>
        <dbReference type="ARBA" id="ARBA00022491"/>
    </source>
</evidence>
<dbReference type="InterPro" id="IPR001647">
    <property type="entry name" value="HTH_TetR"/>
</dbReference>
<comment type="caution">
    <text evidence="7">The sequence shown here is derived from an EMBL/GenBank/DDBJ whole genome shotgun (WGS) entry which is preliminary data.</text>
</comment>
<dbReference type="InterPro" id="IPR036271">
    <property type="entry name" value="Tet_transcr_reg_TetR-rel_C_sf"/>
</dbReference>
<keyword evidence="8" id="KW-1185">Reference proteome</keyword>
<keyword evidence="3 5" id="KW-0238">DNA-binding</keyword>
<evidence type="ECO:0000256" key="2">
    <source>
        <dbReference type="ARBA" id="ARBA00023015"/>
    </source>
</evidence>
<protein>
    <submittedName>
        <fullName evidence="7">TetR family transcriptional regulator</fullName>
    </submittedName>
</protein>
<dbReference type="Pfam" id="PF13977">
    <property type="entry name" value="TetR_C_6"/>
    <property type="match status" value="1"/>
</dbReference>
<dbReference type="SUPFAM" id="SSF48498">
    <property type="entry name" value="Tetracyclin repressor-like, C-terminal domain"/>
    <property type="match status" value="1"/>
</dbReference>
<reference evidence="7 8" key="1">
    <citation type="submission" date="2019-02" db="EMBL/GenBank/DDBJ databases">
        <title>Draft genome sequences of novel Actinobacteria.</title>
        <authorList>
            <person name="Sahin N."/>
            <person name="Ay H."/>
            <person name="Saygin H."/>
        </authorList>
    </citation>
    <scope>NUCLEOTIDE SEQUENCE [LARGE SCALE GENOMIC DNA]</scope>
    <source>
        <strain evidence="7 8">KC603</strain>
    </source>
</reference>
<dbReference type="GO" id="GO:0003700">
    <property type="term" value="F:DNA-binding transcription factor activity"/>
    <property type="evidence" value="ECO:0007669"/>
    <property type="project" value="TreeGrafter"/>
</dbReference>
<keyword evidence="2" id="KW-0805">Transcription regulation</keyword>
<evidence type="ECO:0000313" key="7">
    <source>
        <dbReference type="EMBL" id="TDC51896.1"/>
    </source>
</evidence>
<dbReference type="PROSITE" id="PS50977">
    <property type="entry name" value="HTH_TETR_2"/>
    <property type="match status" value="1"/>
</dbReference>
<organism evidence="7 8">
    <name type="scientific">Jiangella ureilytica</name>
    <dbReference type="NCBI Taxonomy" id="2530374"/>
    <lineage>
        <taxon>Bacteria</taxon>
        <taxon>Bacillati</taxon>
        <taxon>Actinomycetota</taxon>
        <taxon>Actinomycetes</taxon>
        <taxon>Jiangellales</taxon>
        <taxon>Jiangellaceae</taxon>
        <taxon>Jiangella</taxon>
    </lineage>
</organism>
<dbReference type="AlphaFoldDB" id="A0A4R4RQS3"/>
<evidence type="ECO:0000256" key="3">
    <source>
        <dbReference type="ARBA" id="ARBA00023125"/>
    </source>
</evidence>
<proteinExistence type="predicted"/>
<dbReference type="InterPro" id="IPR039538">
    <property type="entry name" value="BetI_C"/>
</dbReference>
<dbReference type="Pfam" id="PF00440">
    <property type="entry name" value="TetR_N"/>
    <property type="match status" value="1"/>
</dbReference>
<dbReference type="Proteomes" id="UP000295621">
    <property type="component" value="Unassembled WGS sequence"/>
</dbReference>
<gene>
    <name evidence="7" type="ORF">E1212_10850</name>
</gene>
<evidence type="ECO:0000256" key="4">
    <source>
        <dbReference type="ARBA" id="ARBA00023163"/>
    </source>
</evidence>
<dbReference type="PANTHER" id="PTHR30055">
    <property type="entry name" value="HTH-TYPE TRANSCRIPTIONAL REGULATOR RUTR"/>
    <property type="match status" value="1"/>
</dbReference>
<feature type="domain" description="HTH tetR-type" evidence="6">
    <location>
        <begin position="8"/>
        <end position="68"/>
    </location>
</feature>
<dbReference type="OrthoDB" id="9816296at2"/>
<keyword evidence="1" id="KW-0678">Repressor</keyword>
<dbReference type="InterPro" id="IPR009057">
    <property type="entry name" value="Homeodomain-like_sf"/>
</dbReference>
<dbReference type="InterPro" id="IPR050109">
    <property type="entry name" value="HTH-type_TetR-like_transc_reg"/>
</dbReference>
<evidence type="ECO:0000256" key="5">
    <source>
        <dbReference type="PROSITE-ProRule" id="PRU00335"/>
    </source>
</evidence>
<sequence length="215" mass="24158">MPKVVDHEQRRREIVDAVLRVVVRDGAAGASVRTVAAEAGWSTGALRHYFATQRELREFTARMVTERVGARIREFVAEHESALSLPELAAGILEQLIPLDEQRREEYQLWLAVGEWSRTDQLEESARMWAEQRDIHLQIVYRLSGYPNEPVPAEGLDPRVAAWAEYLHVFVDGLAAQAMFVPADMPPHRVRAVLRDFLAEVPPLADLSRSAGDGG</sequence>
<dbReference type="Gene3D" id="1.10.357.10">
    <property type="entry name" value="Tetracycline Repressor, domain 2"/>
    <property type="match status" value="1"/>
</dbReference>
<dbReference type="EMBL" id="SMKL01000019">
    <property type="protein sequence ID" value="TDC51896.1"/>
    <property type="molecule type" value="Genomic_DNA"/>
</dbReference>